<dbReference type="AlphaFoldDB" id="A0A1H3XZC0"/>
<dbReference type="RefSeq" id="WP_139169895.1">
    <property type="nucleotide sequence ID" value="NZ_BKAT01000010.1"/>
</dbReference>
<reference evidence="4" key="1">
    <citation type="submission" date="2016-10" db="EMBL/GenBank/DDBJ databases">
        <authorList>
            <person name="Varghese N."/>
            <person name="Submissions S."/>
        </authorList>
    </citation>
    <scope>NUCLEOTIDE SEQUENCE [LARGE SCALE GENOMIC DNA]</scope>
    <source>
        <strain evidence="4">DSM 23920</strain>
    </source>
</reference>
<organism evidence="3 4">
    <name type="scientific">Chitinophaga terrae</name>
    <name type="common">ex Kim and Jung 2007</name>
    <dbReference type="NCBI Taxonomy" id="408074"/>
    <lineage>
        <taxon>Bacteria</taxon>
        <taxon>Pseudomonadati</taxon>
        <taxon>Bacteroidota</taxon>
        <taxon>Chitinophagia</taxon>
        <taxon>Chitinophagales</taxon>
        <taxon>Chitinophagaceae</taxon>
        <taxon>Chitinophaga</taxon>
    </lineage>
</organism>
<gene>
    <name evidence="3" type="ORF">SAMN05660909_00603</name>
</gene>
<evidence type="ECO:0000256" key="1">
    <source>
        <dbReference type="SAM" id="Coils"/>
    </source>
</evidence>
<keyword evidence="2" id="KW-0732">Signal</keyword>
<dbReference type="Proteomes" id="UP000199656">
    <property type="component" value="Unassembled WGS sequence"/>
</dbReference>
<keyword evidence="4" id="KW-1185">Reference proteome</keyword>
<name>A0A1H3XZC0_9BACT</name>
<sequence length="284" mass="30721">MKRSLLTLPLLFASLSLFSQTLQTVTDSGNTTSNMQLITGSAKTPTVGKGLGLTFWNNSSYLVSRDYATNADMPMVFQGSSFLMNLTQPFFIRNNAGTTARGGGFIFDETGGGRSTLVLDANGGDGIGLDYSMLTHFPGQGGLTIANMNAAPMSFLTNGTKRMTIDGTTGYVGIGTANPSALLSVNGEIRTKKVRVTLNASDWPDYVFMDAYQLPSLQELEQYVERHRHLPGVPSADVIASEGLELGDMQKLQMQKIEELTLYIIQQNKRIEALEARLAAVDGQ</sequence>
<feature type="signal peptide" evidence="2">
    <location>
        <begin position="1"/>
        <end position="19"/>
    </location>
</feature>
<feature type="coiled-coil region" evidence="1">
    <location>
        <begin position="257"/>
        <end position="284"/>
    </location>
</feature>
<dbReference type="OrthoDB" id="658938at2"/>
<keyword evidence="1" id="KW-0175">Coiled coil</keyword>
<protein>
    <recommendedName>
        <fullName evidence="5">BZIP transcription factor</fullName>
    </recommendedName>
</protein>
<evidence type="ECO:0008006" key="5">
    <source>
        <dbReference type="Google" id="ProtNLM"/>
    </source>
</evidence>
<accession>A0A1H3XZC0</accession>
<evidence type="ECO:0000313" key="3">
    <source>
        <dbReference type="EMBL" id="SEA04789.1"/>
    </source>
</evidence>
<dbReference type="EMBL" id="FNRL01000002">
    <property type="protein sequence ID" value="SEA04789.1"/>
    <property type="molecule type" value="Genomic_DNA"/>
</dbReference>
<dbReference type="STRING" id="408074.SAMN05660909_00603"/>
<feature type="chain" id="PRO_5011587153" description="BZIP transcription factor" evidence="2">
    <location>
        <begin position="20"/>
        <end position="284"/>
    </location>
</feature>
<proteinExistence type="predicted"/>
<evidence type="ECO:0000313" key="4">
    <source>
        <dbReference type="Proteomes" id="UP000199656"/>
    </source>
</evidence>
<evidence type="ECO:0000256" key="2">
    <source>
        <dbReference type="SAM" id="SignalP"/>
    </source>
</evidence>